<feature type="transmembrane region" description="Helical" evidence="3">
    <location>
        <begin position="490"/>
        <end position="516"/>
    </location>
</feature>
<feature type="transmembrane region" description="Helical" evidence="3">
    <location>
        <begin position="21"/>
        <end position="39"/>
    </location>
</feature>
<accession>A0AAE0UG78</accession>
<protein>
    <recommendedName>
        <fullName evidence="6">Kelch repeat-containing protein</fullName>
    </recommendedName>
</protein>
<dbReference type="AlphaFoldDB" id="A0AAE0UG78"/>
<feature type="non-terminal residue" evidence="4">
    <location>
        <position position="1"/>
    </location>
</feature>
<keyword evidence="3" id="KW-0472">Membrane</keyword>
<evidence type="ECO:0008006" key="6">
    <source>
        <dbReference type="Google" id="ProtNLM"/>
    </source>
</evidence>
<keyword evidence="3" id="KW-1133">Transmembrane helix</keyword>
<evidence type="ECO:0000256" key="2">
    <source>
        <dbReference type="ARBA" id="ARBA00022737"/>
    </source>
</evidence>
<evidence type="ECO:0000256" key="3">
    <source>
        <dbReference type="SAM" id="Phobius"/>
    </source>
</evidence>
<dbReference type="PANTHER" id="PTHR46093:SF18">
    <property type="entry name" value="FIBRONECTIN TYPE-III DOMAIN-CONTAINING PROTEIN"/>
    <property type="match status" value="1"/>
</dbReference>
<reference evidence="4" key="1">
    <citation type="journal article" date="2023" name="Mol. Phylogenet. Evol.">
        <title>Genome-scale phylogeny and comparative genomics of the fungal order Sordariales.</title>
        <authorList>
            <person name="Hensen N."/>
            <person name="Bonometti L."/>
            <person name="Westerberg I."/>
            <person name="Brannstrom I.O."/>
            <person name="Guillou S."/>
            <person name="Cros-Aarteil S."/>
            <person name="Calhoun S."/>
            <person name="Haridas S."/>
            <person name="Kuo A."/>
            <person name="Mondo S."/>
            <person name="Pangilinan J."/>
            <person name="Riley R."/>
            <person name="LaButti K."/>
            <person name="Andreopoulos B."/>
            <person name="Lipzen A."/>
            <person name="Chen C."/>
            <person name="Yan M."/>
            <person name="Daum C."/>
            <person name="Ng V."/>
            <person name="Clum A."/>
            <person name="Steindorff A."/>
            <person name="Ohm R.A."/>
            <person name="Martin F."/>
            <person name="Silar P."/>
            <person name="Natvig D.O."/>
            <person name="Lalanne C."/>
            <person name="Gautier V."/>
            <person name="Ament-Velasquez S.L."/>
            <person name="Kruys A."/>
            <person name="Hutchinson M.I."/>
            <person name="Powell A.J."/>
            <person name="Barry K."/>
            <person name="Miller A.N."/>
            <person name="Grigoriev I.V."/>
            <person name="Debuchy R."/>
            <person name="Gladieux P."/>
            <person name="Hiltunen Thoren M."/>
            <person name="Johannesson H."/>
        </authorList>
    </citation>
    <scope>NUCLEOTIDE SEQUENCE</scope>
    <source>
        <strain evidence="4">FGSC 1904</strain>
    </source>
</reference>
<evidence type="ECO:0000313" key="5">
    <source>
        <dbReference type="Proteomes" id="UP001281003"/>
    </source>
</evidence>
<dbReference type="EMBL" id="JAUTDP010000002">
    <property type="protein sequence ID" value="KAK3402249.1"/>
    <property type="molecule type" value="Genomic_DNA"/>
</dbReference>
<gene>
    <name evidence="4" type="ORF">B0T20DRAFT_370472</name>
</gene>
<dbReference type="InterPro" id="IPR015915">
    <property type="entry name" value="Kelch-typ_b-propeller"/>
</dbReference>
<dbReference type="PANTHER" id="PTHR46093">
    <property type="entry name" value="ACYL-COA-BINDING DOMAIN-CONTAINING PROTEIN 5"/>
    <property type="match status" value="1"/>
</dbReference>
<proteinExistence type="predicted"/>
<evidence type="ECO:0000256" key="1">
    <source>
        <dbReference type="ARBA" id="ARBA00022441"/>
    </source>
</evidence>
<evidence type="ECO:0000313" key="4">
    <source>
        <dbReference type="EMBL" id="KAK3402249.1"/>
    </source>
</evidence>
<keyword evidence="2" id="KW-0677">Repeat</keyword>
<dbReference type="Proteomes" id="UP001281003">
    <property type="component" value="Unassembled WGS sequence"/>
</dbReference>
<keyword evidence="1" id="KW-0880">Kelch repeat</keyword>
<keyword evidence="5" id="KW-1185">Reference proteome</keyword>
<dbReference type="SUPFAM" id="SSF117281">
    <property type="entry name" value="Kelch motif"/>
    <property type="match status" value="1"/>
</dbReference>
<keyword evidence="3" id="KW-0812">Transmembrane</keyword>
<reference evidence="4" key="2">
    <citation type="submission" date="2023-07" db="EMBL/GenBank/DDBJ databases">
        <authorList>
            <consortium name="Lawrence Berkeley National Laboratory"/>
            <person name="Haridas S."/>
            <person name="Hensen N."/>
            <person name="Bonometti L."/>
            <person name="Westerberg I."/>
            <person name="Brannstrom I.O."/>
            <person name="Guillou S."/>
            <person name="Cros-Aarteil S."/>
            <person name="Calhoun S."/>
            <person name="Kuo A."/>
            <person name="Mondo S."/>
            <person name="Pangilinan J."/>
            <person name="Riley R."/>
            <person name="LaButti K."/>
            <person name="Andreopoulos B."/>
            <person name="Lipzen A."/>
            <person name="Chen C."/>
            <person name="Yanf M."/>
            <person name="Daum C."/>
            <person name="Ng V."/>
            <person name="Clum A."/>
            <person name="Steindorff A."/>
            <person name="Ohm R."/>
            <person name="Martin F."/>
            <person name="Silar P."/>
            <person name="Natvig D."/>
            <person name="Lalanne C."/>
            <person name="Gautier V."/>
            <person name="Ament-velasquez S.L."/>
            <person name="Kruys A."/>
            <person name="Hutchinson M.I."/>
            <person name="Powell A.J."/>
            <person name="Barry K."/>
            <person name="Miller A.N."/>
            <person name="Grigoriev I.V."/>
            <person name="Debuchy R."/>
            <person name="Gladieux P."/>
            <person name="Thoren M.H."/>
            <person name="Johannesson H."/>
        </authorList>
    </citation>
    <scope>NUCLEOTIDE SEQUENCE</scope>
    <source>
        <strain evidence="4">FGSC 1904</strain>
    </source>
</reference>
<sequence>MRSAMESKTNSDPRRLSTLYFTPYFFLSIWLFFFHHAWAQFLDPPPSGPFVRRAHARVTVLGNYVYIDGGEVSQLTGAGSDPSNSTLSIDISKSWSAQTVEIKELRKGDHGPAGLSEETLWNDPTQNAFYIFGGRPPHGVGSEKITKDGIWKFTADGKGGGSWELEMPSNVDLLQTINLTNNAAFASTYGAQSLGFHIGGVTSEDQGPSTRGTPEPYMITYDMNLKQLAVSSLSAAKTPSGSGLWGGRAEYIPRFGPKGLIFLMGGTVLDKASEPDYPLIFYNLTFFNPQTGKWMWQKTSGVIPHPRQSVCIAGVAGPAGTYELFVFGGTDDTMATSYDDLYVLSLPGFVWFQAPERSVESRANAACAVIGNHQMLVVGGQDLSSGLPETYWQIGDRFPQGLGIFNMTALSWVKDYTYHADAQPYKSHQVVEDWYRGNNLSAVPWSSNQVRDMFTANPVVFNTSNSLSESESTTSTSTNNTNKTTLSNKIGLIVGGVVGGIVGMAILLSVVYYFWIRKPTTPAAHMELESSEGTSSLNTKTELSAEPLAMEMQVTPPELSSHVATGELEARNHVYELDVTNRARELDVPTS</sequence>
<dbReference type="Gene3D" id="2.120.10.80">
    <property type="entry name" value="Kelch-type beta propeller"/>
    <property type="match status" value="2"/>
</dbReference>
<dbReference type="Pfam" id="PF24681">
    <property type="entry name" value="Kelch_KLHDC2_KLHL20_DRC7"/>
    <property type="match status" value="1"/>
</dbReference>
<name>A0AAE0UG78_SORBR</name>
<comment type="caution">
    <text evidence="4">The sequence shown here is derived from an EMBL/GenBank/DDBJ whole genome shotgun (WGS) entry which is preliminary data.</text>
</comment>
<organism evidence="4 5">
    <name type="scientific">Sordaria brevicollis</name>
    <dbReference type="NCBI Taxonomy" id="83679"/>
    <lineage>
        <taxon>Eukaryota</taxon>
        <taxon>Fungi</taxon>
        <taxon>Dikarya</taxon>
        <taxon>Ascomycota</taxon>
        <taxon>Pezizomycotina</taxon>
        <taxon>Sordariomycetes</taxon>
        <taxon>Sordariomycetidae</taxon>
        <taxon>Sordariales</taxon>
        <taxon>Sordariaceae</taxon>
        <taxon>Sordaria</taxon>
    </lineage>
</organism>